<evidence type="ECO:0000313" key="1">
    <source>
        <dbReference type="EMBL" id="KAI0046094.1"/>
    </source>
</evidence>
<reference evidence="1" key="2">
    <citation type="journal article" date="2022" name="New Phytol.">
        <title>Evolutionary transition to the ectomycorrhizal habit in the genomes of a hyperdiverse lineage of mushroom-forming fungi.</title>
        <authorList>
            <person name="Looney B."/>
            <person name="Miyauchi S."/>
            <person name="Morin E."/>
            <person name="Drula E."/>
            <person name="Courty P.E."/>
            <person name="Kohler A."/>
            <person name="Kuo A."/>
            <person name="LaButti K."/>
            <person name="Pangilinan J."/>
            <person name="Lipzen A."/>
            <person name="Riley R."/>
            <person name="Andreopoulos W."/>
            <person name="He G."/>
            <person name="Johnson J."/>
            <person name="Nolan M."/>
            <person name="Tritt A."/>
            <person name="Barry K.W."/>
            <person name="Grigoriev I.V."/>
            <person name="Nagy L.G."/>
            <person name="Hibbett D."/>
            <person name="Henrissat B."/>
            <person name="Matheny P.B."/>
            <person name="Labbe J."/>
            <person name="Martin F.M."/>
        </authorList>
    </citation>
    <scope>NUCLEOTIDE SEQUENCE</scope>
    <source>
        <strain evidence="1">FP105234-sp</strain>
    </source>
</reference>
<accession>A0ACB8RQ05</accession>
<organism evidence="1 2">
    <name type="scientific">Auriscalpium vulgare</name>
    <dbReference type="NCBI Taxonomy" id="40419"/>
    <lineage>
        <taxon>Eukaryota</taxon>
        <taxon>Fungi</taxon>
        <taxon>Dikarya</taxon>
        <taxon>Basidiomycota</taxon>
        <taxon>Agaricomycotina</taxon>
        <taxon>Agaricomycetes</taxon>
        <taxon>Russulales</taxon>
        <taxon>Auriscalpiaceae</taxon>
        <taxon>Auriscalpium</taxon>
    </lineage>
</organism>
<sequence length="468" mass="51903">MGMSSTRKASSSSRDRRSPSSADSKSLTPQRKHRKMLKDGTSEVWPEAVEKVFVEGLREYWESPWATYSRGRSRWRNQFLVDHLGKAGIARSKKQVASHIQVLRNMWKGEPEYQLVAGGEELFEENGLLAQKTESPQPLLNAPSPSSSEVVVKEEQKDVQTPLTPDTPSDESKSSFDKEFNAHLTSLLDFPTVGSSPQTYLTSLPLPEHHRDARRRPIKVESLPLPAPFHVSAPVNPGYISSSLPTPHFLRTSSVTAVSLWAEGMHPLTVDIGRYTTPSHLESRAVSIRFRLSLSSLNDVASPPTLHGFQGSISLAEPWTSSAQCFTRVYAGGVLEEEEAGSLMPGMSSVAQPFTALLPESWLSRCKWRRAGVDTRIIQDIFIDNEAAACIIYDLERPGHGPPSAELLEVYNKDRGRPLSAPHSAPQAFPQSTGHCWTMLTIFYLFLCAITYSLHHITVVSCAIPLYN</sequence>
<protein>
    <submittedName>
        <fullName evidence="1">Uncharacterized protein</fullName>
    </submittedName>
</protein>
<keyword evidence="2" id="KW-1185">Reference proteome</keyword>
<name>A0ACB8RQ05_9AGAM</name>
<comment type="caution">
    <text evidence="1">The sequence shown here is derived from an EMBL/GenBank/DDBJ whole genome shotgun (WGS) entry which is preliminary data.</text>
</comment>
<evidence type="ECO:0000313" key="2">
    <source>
        <dbReference type="Proteomes" id="UP000814033"/>
    </source>
</evidence>
<gene>
    <name evidence="1" type="ORF">FA95DRAFT_1417045</name>
</gene>
<reference evidence="1" key="1">
    <citation type="submission" date="2021-02" db="EMBL/GenBank/DDBJ databases">
        <authorList>
            <consortium name="DOE Joint Genome Institute"/>
            <person name="Ahrendt S."/>
            <person name="Looney B.P."/>
            <person name="Miyauchi S."/>
            <person name="Morin E."/>
            <person name="Drula E."/>
            <person name="Courty P.E."/>
            <person name="Chicoki N."/>
            <person name="Fauchery L."/>
            <person name="Kohler A."/>
            <person name="Kuo A."/>
            <person name="Labutti K."/>
            <person name="Pangilinan J."/>
            <person name="Lipzen A."/>
            <person name="Riley R."/>
            <person name="Andreopoulos W."/>
            <person name="He G."/>
            <person name="Johnson J."/>
            <person name="Barry K.W."/>
            <person name="Grigoriev I.V."/>
            <person name="Nagy L."/>
            <person name="Hibbett D."/>
            <person name="Henrissat B."/>
            <person name="Matheny P.B."/>
            <person name="Labbe J."/>
            <person name="Martin F."/>
        </authorList>
    </citation>
    <scope>NUCLEOTIDE SEQUENCE</scope>
    <source>
        <strain evidence="1">FP105234-sp</strain>
    </source>
</reference>
<dbReference type="Proteomes" id="UP000814033">
    <property type="component" value="Unassembled WGS sequence"/>
</dbReference>
<proteinExistence type="predicted"/>
<dbReference type="EMBL" id="MU275934">
    <property type="protein sequence ID" value="KAI0046094.1"/>
    <property type="molecule type" value="Genomic_DNA"/>
</dbReference>